<evidence type="ECO:0000256" key="2">
    <source>
        <dbReference type="SAM" id="SignalP"/>
    </source>
</evidence>
<evidence type="ECO:0000259" key="3">
    <source>
        <dbReference type="Pfam" id="PF00884"/>
    </source>
</evidence>
<dbReference type="Proteomes" id="UP000672657">
    <property type="component" value="Unassembled WGS sequence"/>
</dbReference>
<keyword evidence="5" id="KW-1185">Reference proteome</keyword>
<sequence>MTHKFLKLAGALVLGAAASLPLAAQTAAHSAATRPNILLIVADDLGYSDIGAFGGEISTPNLDRLASRGLKMTSLYASPFCSPTRAMLLSGTDNHLVGFGGMAELMTPQQRSRTGYEGYLNEKALSFPQLLKDAGYRTYMTGKWHLGVKDEHGAKARGFERSYAMLNGGASHFDQTGIITFDENKTPEAMYREDGKPVTIPSDFYSSTFFASKLIDYIDADKGSGKPFFGYLAFTAPHWPLQAPDAYIRKYEGKYDVGYDVIRARRLERMKALGIVPADMQAYQGNPTWPKWSTLSEEQRRQESRRMTVYAAMVEAMDAEIGRVLDYLEKEKQLDNTVVIFMSDNGPDGNTVLDEGATRAWAEKHRDNSLKNVGRPGSFAEYGPGWAQVGAAPFNLYKAFMYEGGISVPGIVVMPDGVRRGQTSSVPAHVTDIAPTLLALAGATAPTDTYRGQPIAPMRGSSMLPFLTGQRAVVHEEFRMGWELNGRKAMRKGNWKIVQANAPWGKDRWELYDLSADRSELHDLAASRPDKLKELVAAYEDYRKANGVAEFEGLAQRKGYSNGTSYYEDIRGLDK</sequence>
<evidence type="ECO:0000256" key="1">
    <source>
        <dbReference type="ARBA" id="ARBA00008779"/>
    </source>
</evidence>
<dbReference type="InterPro" id="IPR017850">
    <property type="entry name" value="Alkaline_phosphatase_core_sf"/>
</dbReference>
<dbReference type="CDD" id="cd16025">
    <property type="entry name" value="PAS_like"/>
    <property type="match status" value="1"/>
</dbReference>
<protein>
    <submittedName>
        <fullName evidence="4">Arylsulfatase</fullName>
        <ecNumber evidence="4">3.1.6.1</ecNumber>
    </submittedName>
</protein>
<evidence type="ECO:0000313" key="5">
    <source>
        <dbReference type="Proteomes" id="UP000672657"/>
    </source>
</evidence>
<dbReference type="Pfam" id="PF00884">
    <property type="entry name" value="Sulfatase"/>
    <property type="match status" value="1"/>
</dbReference>
<organism evidence="4 5">
    <name type="scientific">Cupriavidus numazuensis</name>
    <dbReference type="NCBI Taxonomy" id="221992"/>
    <lineage>
        <taxon>Bacteria</taxon>
        <taxon>Pseudomonadati</taxon>
        <taxon>Pseudomonadota</taxon>
        <taxon>Betaproteobacteria</taxon>
        <taxon>Burkholderiales</taxon>
        <taxon>Burkholderiaceae</taxon>
        <taxon>Cupriavidus</taxon>
    </lineage>
</organism>
<dbReference type="PANTHER" id="PTHR42693">
    <property type="entry name" value="ARYLSULFATASE FAMILY MEMBER"/>
    <property type="match status" value="1"/>
</dbReference>
<dbReference type="EMBL" id="CAJPVI010000011">
    <property type="protein sequence ID" value="CAG2142539.1"/>
    <property type="molecule type" value="Genomic_DNA"/>
</dbReference>
<dbReference type="EC" id="3.1.6.1" evidence="4"/>
<dbReference type="InterPro" id="IPR050738">
    <property type="entry name" value="Sulfatase"/>
</dbReference>
<dbReference type="GO" id="GO:0004065">
    <property type="term" value="F:arylsulfatase activity"/>
    <property type="evidence" value="ECO:0007669"/>
    <property type="project" value="UniProtKB-EC"/>
</dbReference>
<dbReference type="PANTHER" id="PTHR42693:SF33">
    <property type="entry name" value="ARYLSULFATASE"/>
    <property type="match status" value="1"/>
</dbReference>
<dbReference type="InterPro" id="IPR000917">
    <property type="entry name" value="Sulfatase_N"/>
</dbReference>
<reference evidence="4 5" key="1">
    <citation type="submission" date="2021-03" db="EMBL/GenBank/DDBJ databases">
        <authorList>
            <person name="Peeters C."/>
        </authorList>
    </citation>
    <scope>NUCLEOTIDE SEQUENCE [LARGE SCALE GENOMIC DNA]</scope>
    <source>
        <strain evidence="4 5">LMG 26411</strain>
    </source>
</reference>
<name>A0ABN7PW18_9BURK</name>
<dbReference type="RefSeq" id="WP_211953326.1">
    <property type="nucleotide sequence ID" value="NZ_CAJPVI010000011.1"/>
</dbReference>
<evidence type="ECO:0000313" key="4">
    <source>
        <dbReference type="EMBL" id="CAG2142539.1"/>
    </source>
</evidence>
<feature type="domain" description="Sulfatase N-terminal" evidence="3">
    <location>
        <begin position="35"/>
        <end position="443"/>
    </location>
</feature>
<comment type="caution">
    <text evidence="4">The sequence shown here is derived from an EMBL/GenBank/DDBJ whole genome shotgun (WGS) entry which is preliminary data.</text>
</comment>
<accession>A0ABN7PW18</accession>
<proteinExistence type="inferred from homology"/>
<dbReference type="SUPFAM" id="SSF53649">
    <property type="entry name" value="Alkaline phosphatase-like"/>
    <property type="match status" value="1"/>
</dbReference>
<comment type="similarity">
    <text evidence="1">Belongs to the sulfatase family.</text>
</comment>
<dbReference type="Gene3D" id="3.30.1120.10">
    <property type="match status" value="1"/>
</dbReference>
<dbReference type="Gene3D" id="3.40.720.10">
    <property type="entry name" value="Alkaline Phosphatase, subunit A"/>
    <property type="match status" value="1"/>
</dbReference>
<feature type="chain" id="PRO_5046341541" evidence="2">
    <location>
        <begin position="24"/>
        <end position="575"/>
    </location>
</feature>
<keyword evidence="4" id="KW-0378">Hydrolase</keyword>
<gene>
    <name evidence="4" type="primary">atsA_2</name>
    <name evidence="4" type="ORF">LMG26411_02232</name>
</gene>
<feature type="signal peptide" evidence="2">
    <location>
        <begin position="1"/>
        <end position="23"/>
    </location>
</feature>
<keyword evidence="2" id="KW-0732">Signal</keyword>